<dbReference type="PROSITE" id="PS50297">
    <property type="entry name" value="ANK_REP_REGION"/>
    <property type="match status" value="1"/>
</dbReference>
<dbReference type="InterPro" id="IPR002110">
    <property type="entry name" value="Ankyrin_rpt"/>
</dbReference>
<keyword evidence="4" id="KW-0547">Nucleotide-binding</keyword>
<dbReference type="InterPro" id="IPR050267">
    <property type="entry name" value="Anti-sigma-factor_SerPK"/>
</dbReference>
<comment type="caution">
    <text evidence="4">The sequence shown here is derived from an EMBL/GenBank/DDBJ whole genome shotgun (WGS) entry which is preliminary data.</text>
</comment>
<accession>A0ABV9U0V8</accession>
<evidence type="ECO:0000313" key="5">
    <source>
        <dbReference type="Proteomes" id="UP001595872"/>
    </source>
</evidence>
<evidence type="ECO:0000256" key="2">
    <source>
        <dbReference type="PROSITE-ProRule" id="PRU00023"/>
    </source>
</evidence>
<keyword evidence="1" id="KW-0418">Kinase</keyword>
<feature type="domain" description="Histidine kinase/HSP90-like ATPase" evidence="3">
    <location>
        <begin position="10"/>
        <end position="128"/>
    </location>
</feature>
<dbReference type="Pfam" id="PF12796">
    <property type="entry name" value="Ank_2"/>
    <property type="match status" value="1"/>
</dbReference>
<proteinExistence type="predicted"/>
<evidence type="ECO:0000313" key="4">
    <source>
        <dbReference type="EMBL" id="MFC4909864.1"/>
    </source>
</evidence>
<reference evidence="5" key="1">
    <citation type="journal article" date="2019" name="Int. J. Syst. Evol. Microbiol.">
        <title>The Global Catalogue of Microorganisms (GCM) 10K type strain sequencing project: providing services to taxonomists for standard genome sequencing and annotation.</title>
        <authorList>
            <consortium name="The Broad Institute Genomics Platform"/>
            <consortium name="The Broad Institute Genome Sequencing Center for Infectious Disease"/>
            <person name="Wu L."/>
            <person name="Ma J."/>
        </authorList>
    </citation>
    <scope>NUCLEOTIDE SEQUENCE [LARGE SCALE GENOMIC DNA]</scope>
    <source>
        <strain evidence="5">KLKA75</strain>
    </source>
</reference>
<evidence type="ECO:0000256" key="1">
    <source>
        <dbReference type="ARBA" id="ARBA00022527"/>
    </source>
</evidence>
<dbReference type="InterPro" id="IPR036890">
    <property type="entry name" value="HATPase_C_sf"/>
</dbReference>
<evidence type="ECO:0000259" key="3">
    <source>
        <dbReference type="Pfam" id="PF13581"/>
    </source>
</evidence>
<dbReference type="SMART" id="SM00248">
    <property type="entry name" value="ANK"/>
    <property type="match status" value="2"/>
</dbReference>
<keyword evidence="1" id="KW-0723">Serine/threonine-protein kinase</keyword>
<keyword evidence="5" id="KW-1185">Reference proteome</keyword>
<organism evidence="4 5">
    <name type="scientific">Actinomadura gamaensis</name>
    <dbReference type="NCBI Taxonomy" id="1763541"/>
    <lineage>
        <taxon>Bacteria</taxon>
        <taxon>Bacillati</taxon>
        <taxon>Actinomycetota</taxon>
        <taxon>Actinomycetes</taxon>
        <taxon>Streptosporangiales</taxon>
        <taxon>Thermomonosporaceae</taxon>
        <taxon>Actinomadura</taxon>
    </lineage>
</organism>
<dbReference type="RefSeq" id="WP_378257726.1">
    <property type="nucleotide sequence ID" value="NZ_JBHSIT010000006.1"/>
</dbReference>
<gene>
    <name evidence="4" type="ORF">ACFPCY_21265</name>
</gene>
<dbReference type="PROSITE" id="PS50088">
    <property type="entry name" value="ANK_REPEAT"/>
    <property type="match status" value="1"/>
</dbReference>
<dbReference type="CDD" id="cd16936">
    <property type="entry name" value="HATPase_RsbW-like"/>
    <property type="match status" value="1"/>
</dbReference>
<dbReference type="EMBL" id="JBHSIT010000006">
    <property type="protein sequence ID" value="MFC4909864.1"/>
    <property type="molecule type" value="Genomic_DNA"/>
</dbReference>
<dbReference type="InterPro" id="IPR036770">
    <property type="entry name" value="Ankyrin_rpt-contain_sf"/>
</dbReference>
<dbReference type="Proteomes" id="UP001595872">
    <property type="component" value="Unassembled WGS sequence"/>
</dbReference>
<protein>
    <submittedName>
        <fullName evidence="4">ATP-binding protein</fullName>
    </submittedName>
</protein>
<dbReference type="InterPro" id="IPR003594">
    <property type="entry name" value="HATPase_dom"/>
</dbReference>
<keyword evidence="2" id="KW-0040">ANK repeat</keyword>
<keyword evidence="4" id="KW-0067">ATP-binding</keyword>
<name>A0ABV9U0V8_9ACTN</name>
<dbReference type="GO" id="GO:0005524">
    <property type="term" value="F:ATP binding"/>
    <property type="evidence" value="ECO:0007669"/>
    <property type="project" value="UniProtKB-KW"/>
</dbReference>
<keyword evidence="1" id="KW-0808">Transferase</keyword>
<dbReference type="Gene3D" id="1.25.40.20">
    <property type="entry name" value="Ankyrin repeat-containing domain"/>
    <property type="match status" value="1"/>
</dbReference>
<feature type="repeat" description="ANK" evidence="2">
    <location>
        <begin position="206"/>
        <end position="238"/>
    </location>
</feature>
<dbReference type="Pfam" id="PF13581">
    <property type="entry name" value="HATPase_c_2"/>
    <property type="match status" value="1"/>
</dbReference>
<dbReference type="PANTHER" id="PTHR35526">
    <property type="entry name" value="ANTI-SIGMA-F FACTOR RSBW-RELATED"/>
    <property type="match status" value="1"/>
</dbReference>
<dbReference type="SUPFAM" id="SSF48403">
    <property type="entry name" value="Ankyrin repeat"/>
    <property type="match status" value="1"/>
</dbReference>
<dbReference type="SUPFAM" id="SSF55874">
    <property type="entry name" value="ATPase domain of HSP90 chaperone/DNA topoisomerase II/histidine kinase"/>
    <property type="match status" value="1"/>
</dbReference>
<dbReference type="Gene3D" id="3.30.565.10">
    <property type="entry name" value="Histidine kinase-like ATPase, C-terminal domain"/>
    <property type="match status" value="1"/>
</dbReference>
<sequence>MEINLDLRLPRDSTSVPAVRRLLDSSLAVLGVDEPIRGDIELMLTEACTNVIRHARAGDDFTVRATILDARCVIRVIDSGQGVDAKTAAKAGEPASLTAESGRGLQIMRALADDVRFRTFPDSGSLVALEKHLVYGEDSIGSRMALADWGLDGHSDGHRLRGMSDAADPELQEFASRLFEMARSGRTDELLPYVDAGVPVNLSNEKGDTLLMLAAYHGHADTVRALVERGADTERANDRGQLPLAGAVFKKEPEVVRALLEAGAAPGAGSPSAIETAKMFGHTDLLELFEASADRRPAQF</sequence>
<dbReference type="PANTHER" id="PTHR35526:SF3">
    <property type="entry name" value="ANTI-SIGMA-F FACTOR RSBW"/>
    <property type="match status" value="1"/>
</dbReference>